<evidence type="ECO:0000256" key="7">
    <source>
        <dbReference type="ARBA" id="ARBA00024086"/>
    </source>
</evidence>
<evidence type="ECO:0000256" key="9">
    <source>
        <dbReference type="RuleBase" id="RU004187"/>
    </source>
</evidence>
<evidence type="ECO:0000256" key="2">
    <source>
        <dbReference type="ARBA" id="ARBA00008020"/>
    </source>
</evidence>
<dbReference type="FunFam" id="1.10.560.10:FF:000049">
    <property type="entry name" value="T-complex protein 1 subunitTheta, putative"/>
    <property type="match status" value="1"/>
</dbReference>
<evidence type="ECO:0000256" key="1">
    <source>
        <dbReference type="ARBA" id="ARBA00004496"/>
    </source>
</evidence>
<dbReference type="InterPro" id="IPR002423">
    <property type="entry name" value="Cpn60/GroEL/TCP-1"/>
</dbReference>
<name>A0A7J7IF44_9RHOD</name>
<keyword evidence="6 9" id="KW-0143">Chaperone</keyword>
<dbReference type="GO" id="GO:0051082">
    <property type="term" value="F:unfolded protein binding"/>
    <property type="evidence" value="ECO:0007669"/>
    <property type="project" value="InterPro"/>
</dbReference>
<keyword evidence="11" id="KW-1185">Reference proteome</keyword>
<dbReference type="PROSITE" id="PS00750">
    <property type="entry name" value="TCP1_1"/>
    <property type="match status" value="1"/>
</dbReference>
<dbReference type="InterPro" id="IPR054827">
    <property type="entry name" value="thermosome_alpha"/>
</dbReference>
<evidence type="ECO:0000313" key="10">
    <source>
        <dbReference type="EMBL" id="KAF6001334.1"/>
    </source>
</evidence>
<dbReference type="SUPFAM" id="SSF52029">
    <property type="entry name" value="GroEL apical domain-like"/>
    <property type="match status" value="1"/>
</dbReference>
<dbReference type="InterPro" id="IPR017998">
    <property type="entry name" value="Chaperone_TCP-1"/>
</dbReference>
<keyword evidence="5 9" id="KW-0067">ATP-binding</keyword>
<dbReference type="Gene3D" id="3.30.260.10">
    <property type="entry name" value="TCP-1-like chaperonin intermediate domain"/>
    <property type="match status" value="1"/>
</dbReference>
<organism evidence="10 11">
    <name type="scientific">Cyanidiococcus yangmingshanensis</name>
    <dbReference type="NCBI Taxonomy" id="2690220"/>
    <lineage>
        <taxon>Eukaryota</taxon>
        <taxon>Rhodophyta</taxon>
        <taxon>Bangiophyceae</taxon>
        <taxon>Cyanidiales</taxon>
        <taxon>Cyanidiaceae</taxon>
        <taxon>Cyanidiococcus</taxon>
    </lineage>
</organism>
<dbReference type="SUPFAM" id="SSF48592">
    <property type="entry name" value="GroEL equatorial domain-like"/>
    <property type="match status" value="1"/>
</dbReference>
<dbReference type="PANTHER" id="PTHR11353">
    <property type="entry name" value="CHAPERONIN"/>
    <property type="match status" value="1"/>
</dbReference>
<evidence type="ECO:0000256" key="4">
    <source>
        <dbReference type="ARBA" id="ARBA00022741"/>
    </source>
</evidence>
<keyword evidence="4 9" id="KW-0547">Nucleotide-binding</keyword>
<dbReference type="InterPro" id="IPR053374">
    <property type="entry name" value="TCP-1_chaperonin"/>
</dbReference>
<dbReference type="NCBIfam" id="NF041083">
    <property type="entry name" value="thermosome_beta"/>
    <property type="match status" value="1"/>
</dbReference>
<accession>A0A7J7IF44</accession>
<evidence type="ECO:0000256" key="3">
    <source>
        <dbReference type="ARBA" id="ARBA00022490"/>
    </source>
</evidence>
<dbReference type="OrthoDB" id="10248520at2759"/>
<dbReference type="GO" id="GO:0140662">
    <property type="term" value="F:ATP-dependent protein folding chaperone"/>
    <property type="evidence" value="ECO:0007669"/>
    <property type="project" value="InterPro"/>
</dbReference>
<gene>
    <name evidence="10" type="primary">CCT5</name>
    <name evidence="10" type="ORF">F1559_003361</name>
</gene>
<evidence type="ECO:0000256" key="8">
    <source>
        <dbReference type="ARBA" id="ARBA00033325"/>
    </source>
</evidence>
<dbReference type="InterPro" id="IPR027410">
    <property type="entry name" value="TCP-1-like_intermed_sf"/>
</dbReference>
<dbReference type="EMBL" id="VWRR01000015">
    <property type="protein sequence ID" value="KAF6001334.1"/>
    <property type="molecule type" value="Genomic_DNA"/>
</dbReference>
<reference evidence="10 11" key="1">
    <citation type="journal article" date="2020" name="J. Phycol.">
        <title>Comparative genome analysis reveals Cyanidiococcus gen. nov., a new extremophilic red algal genus sister to Cyanidioschyzon (Cyanidioschyzonaceae, Rhodophyta).</title>
        <authorList>
            <person name="Liu S.-L."/>
            <person name="Chiang Y.-R."/>
            <person name="Yoon H.S."/>
            <person name="Fu H.-Y."/>
        </authorList>
    </citation>
    <scope>NUCLEOTIDE SEQUENCE [LARGE SCALE GENOMIC DNA]</scope>
    <source>
        <strain evidence="10 11">THAL066</strain>
    </source>
</reference>
<evidence type="ECO:0000256" key="6">
    <source>
        <dbReference type="ARBA" id="ARBA00023186"/>
    </source>
</evidence>
<dbReference type="PRINTS" id="PR00304">
    <property type="entry name" value="TCOMPLEXTCP1"/>
</dbReference>
<comment type="caution">
    <text evidence="10">The sequence shown here is derived from an EMBL/GenBank/DDBJ whole genome shotgun (WGS) entry which is preliminary data.</text>
</comment>
<dbReference type="SUPFAM" id="SSF54849">
    <property type="entry name" value="GroEL-intermediate domain like"/>
    <property type="match status" value="1"/>
</dbReference>
<dbReference type="CDD" id="cd03339">
    <property type="entry name" value="TCP1_epsilon"/>
    <property type="match status" value="1"/>
</dbReference>
<dbReference type="GO" id="GO:0016887">
    <property type="term" value="F:ATP hydrolysis activity"/>
    <property type="evidence" value="ECO:0007669"/>
    <property type="project" value="InterPro"/>
</dbReference>
<dbReference type="GO" id="GO:0005832">
    <property type="term" value="C:chaperonin-containing T-complex"/>
    <property type="evidence" value="ECO:0007669"/>
    <property type="project" value="UniProtKB-ARBA"/>
</dbReference>
<dbReference type="AlphaFoldDB" id="A0A7J7IF44"/>
<dbReference type="PROSITE" id="PS00995">
    <property type="entry name" value="TCP1_3"/>
    <property type="match status" value="1"/>
</dbReference>
<dbReference type="InterPro" id="IPR002194">
    <property type="entry name" value="Chaperonin_TCP-1_CS"/>
</dbReference>
<proteinExistence type="inferred from homology"/>
<evidence type="ECO:0000256" key="5">
    <source>
        <dbReference type="ARBA" id="ARBA00022840"/>
    </source>
</evidence>
<comment type="subcellular location">
    <subcellularLocation>
        <location evidence="1">Cytoplasm</location>
    </subcellularLocation>
</comment>
<dbReference type="Gene3D" id="3.50.7.10">
    <property type="entry name" value="GroEL"/>
    <property type="match status" value="1"/>
</dbReference>
<dbReference type="GO" id="GO:0005524">
    <property type="term" value="F:ATP binding"/>
    <property type="evidence" value="ECO:0007669"/>
    <property type="project" value="UniProtKB-KW"/>
</dbReference>
<dbReference type="Pfam" id="PF00118">
    <property type="entry name" value="Cpn60_TCP1"/>
    <property type="match status" value="1"/>
</dbReference>
<dbReference type="FunFam" id="3.50.7.10:FF:000003">
    <property type="entry name" value="T-complex protein 1 subunit epsilon"/>
    <property type="match status" value="1"/>
</dbReference>
<dbReference type="Gene3D" id="1.10.560.10">
    <property type="entry name" value="GroEL-like equatorial domain"/>
    <property type="match status" value="1"/>
</dbReference>
<evidence type="ECO:0000313" key="11">
    <source>
        <dbReference type="Proteomes" id="UP000530660"/>
    </source>
</evidence>
<comment type="similarity">
    <text evidence="2 9">Belongs to the TCP-1 chaperonin family.</text>
</comment>
<protein>
    <recommendedName>
        <fullName evidence="7">T-complex protein 1 subunit epsilon</fullName>
    </recommendedName>
    <alternativeName>
        <fullName evidence="8">CCT-epsilon</fullName>
    </alternativeName>
</protein>
<dbReference type="NCBIfam" id="TIGR02343">
    <property type="entry name" value="chap_CCT_epsi"/>
    <property type="match status" value="1"/>
</dbReference>
<keyword evidence="3" id="KW-0963">Cytoplasm</keyword>
<dbReference type="Proteomes" id="UP000530660">
    <property type="component" value="Unassembled WGS sequence"/>
</dbReference>
<dbReference type="NCBIfam" id="NF041082">
    <property type="entry name" value="thermosome_alpha"/>
    <property type="match status" value="1"/>
</dbReference>
<sequence length="536" mass="58924">MSLVFDEYGRPFIIFKDQEKQTRTKGLEAIRANIAAATSVSRTMRSSLGPNGMDKLLVSADGDVTVTNDGATILKEMNVNNEVAKLMVDLARSQDDEIGDGTTGVVVLAGALLEQAQQLLDRGMHPSRISDGFDRACALAVDHLEQIAHVLQRSKADTSELVRAAMTALSSKVVNRHSQALAEMCVRAVLAVADLERRDVNLELIKIEGKVGGRLEDSLFVEGIVIDKDMSHPQMPKQVSGAKICILTAPFEPPKPKTKHRLEISSVEQYQELQQAERDYFTSMVKRVKESGANLVICQWGFDDEANSLLYQHDICAVRWVGGVEIELIAMATGGRIIPRFEEITPEKLGHADCVREMHFGTTHDKVIVIEGCHNTRAATILVRGGNKMVLEETKRSLHDALCVVRNLIRDQRIVYGGGASEIACSIVISEAADRCLGPEQYAMRAFAEALDAIPIALAENSGLSPIETLSSIKARQIAEQKTYLGVDCLGIGTMDMREQNVYETLESKKQQLLLATQLCKMILKIDDMLQPNSLN</sequence>
<dbReference type="InterPro" id="IPR027409">
    <property type="entry name" value="GroEL-like_apical_dom_sf"/>
</dbReference>
<dbReference type="InterPro" id="IPR027413">
    <property type="entry name" value="GROEL-like_equatorial_sf"/>
</dbReference>
<dbReference type="InterPro" id="IPR012718">
    <property type="entry name" value="Chap_CCT_epsi"/>
</dbReference>